<dbReference type="Pfam" id="PF02939">
    <property type="entry name" value="UcrQ"/>
    <property type="match status" value="1"/>
</dbReference>
<sequence length="91" mass="9991">MGLHFGSLGVKVRGLVTVRLSPYEQKPFAGAVSKGFPNMIRRVQEEVLFVVPPFVIGYLIYAWGEAAYQNNLRKQDGSFECAIAAAGKAEE</sequence>
<keyword evidence="8 13" id="KW-0249">Electron transport</keyword>
<dbReference type="PANTHER" id="PTHR12119">
    <property type="entry name" value="UBIQUINOL-CYTOCHROME C REDUCTASE COMPLEX UBIQUINONE-BINDING PROTEIN QP-C"/>
    <property type="match status" value="1"/>
</dbReference>
<dbReference type="Proteomes" id="UP000678499">
    <property type="component" value="Unassembled WGS sequence"/>
</dbReference>
<reference evidence="14" key="1">
    <citation type="submission" date="2020-11" db="EMBL/GenBank/DDBJ databases">
        <authorList>
            <person name="Tran Van P."/>
        </authorList>
    </citation>
    <scope>NUCLEOTIDE SEQUENCE</scope>
</reference>
<keyword evidence="9" id="KW-1133">Transmembrane helix</keyword>
<accession>A0A7R9GJR1</accession>
<dbReference type="GO" id="GO:0045275">
    <property type="term" value="C:respiratory chain complex III"/>
    <property type="evidence" value="ECO:0007669"/>
    <property type="project" value="UniProtKB-UniRule"/>
</dbReference>
<evidence type="ECO:0000256" key="10">
    <source>
        <dbReference type="ARBA" id="ARBA00023128"/>
    </source>
</evidence>
<evidence type="ECO:0000256" key="6">
    <source>
        <dbReference type="ARBA" id="ARBA00022692"/>
    </source>
</evidence>
<keyword evidence="11" id="KW-0472">Membrane</keyword>
<dbReference type="EMBL" id="OA888141">
    <property type="protein sequence ID" value="CAD7283783.1"/>
    <property type="molecule type" value="Genomic_DNA"/>
</dbReference>
<evidence type="ECO:0000256" key="5">
    <source>
        <dbReference type="ARBA" id="ARBA00022660"/>
    </source>
</evidence>
<dbReference type="Gene3D" id="1.20.5.210">
    <property type="entry name" value="Cytochrome b-c1 complex subunit 8"/>
    <property type="match status" value="1"/>
</dbReference>
<proteinExistence type="inferred from homology"/>
<evidence type="ECO:0000313" key="14">
    <source>
        <dbReference type="EMBL" id="CAD7283783.1"/>
    </source>
</evidence>
<dbReference type="SUPFAM" id="SSF81508">
    <property type="entry name" value="Ubiquinone-binding protein QP-C of cytochrome bc1 complex (Ubiquinol-cytochrome c reductase)"/>
    <property type="match status" value="1"/>
</dbReference>
<dbReference type="GO" id="GO:0006122">
    <property type="term" value="P:mitochondrial electron transport, ubiquinol to cytochrome c"/>
    <property type="evidence" value="ECO:0007669"/>
    <property type="project" value="UniProtKB-UniRule"/>
</dbReference>
<dbReference type="InterPro" id="IPR004205">
    <property type="entry name" value="Cyt_bc1_su8"/>
</dbReference>
<evidence type="ECO:0000256" key="2">
    <source>
        <dbReference type="ARBA" id="ARBA00007668"/>
    </source>
</evidence>
<keyword evidence="7 13" id="KW-0999">Mitochondrion inner membrane</keyword>
<keyword evidence="6" id="KW-0812">Transmembrane</keyword>
<evidence type="ECO:0000256" key="4">
    <source>
        <dbReference type="ARBA" id="ARBA00022448"/>
    </source>
</evidence>
<evidence type="ECO:0000256" key="9">
    <source>
        <dbReference type="ARBA" id="ARBA00022989"/>
    </source>
</evidence>
<evidence type="ECO:0000256" key="8">
    <source>
        <dbReference type="ARBA" id="ARBA00022982"/>
    </source>
</evidence>
<evidence type="ECO:0000256" key="3">
    <source>
        <dbReference type="ARBA" id="ARBA00016324"/>
    </source>
</evidence>
<keyword evidence="10 13" id="KW-0496">Mitochondrion</keyword>
<evidence type="ECO:0000313" key="15">
    <source>
        <dbReference type="Proteomes" id="UP000678499"/>
    </source>
</evidence>
<comment type="function">
    <text evidence="13">Component of the ubiquinol-cytochrome c oxidoreductase, a multisubunit transmembrane complex that is part of the mitochondrial electron transport chain which drives oxidative phosphorylation. The complex plays an important role in the uptake of multiple carbon sources present in different host niches.</text>
</comment>
<dbReference type="AlphaFoldDB" id="A0A7R9GJR1"/>
<dbReference type="InterPro" id="IPR036642">
    <property type="entry name" value="Cyt_bc1_su8_sf"/>
</dbReference>
<comment type="subunit">
    <text evidence="12 13">Component of the ubiquinol-cytochrome c oxidoreductase (cytochrome b-c1 complex, complex III, CIII), a multisubunit enzyme composed of 11 subunits. The complex is composed of 3 respiratory subunits cytochrome b, cytochrome c1 and Rieske protein UQCRFS1, 2 core protein subunits UQCRC1/QCR1 and UQCRC2/QCR2, and 6 low-molecular weight protein subunits UQCRH/QCR6, UQCRB/QCR7, UQCRQ/QCR8, UQCR10/QCR9, UQCR11/QCR10 and subunit 9, the cleavage product of Rieske protein UQCRFS1. The complex exists as an obligatory dimer and forms supercomplexes (SCs) in the inner mitochondrial membrane with NADH-ubiquinone oxidoreductase (complex I, CI) and cytochrome c oxidase (complex IV, CIV), resulting in different assemblies (supercomplex SCI(1)III(2)IV(1) and megacomplex MCI(2)III(2)IV(2)). Interacts with UQCC6.</text>
</comment>
<evidence type="ECO:0000256" key="11">
    <source>
        <dbReference type="ARBA" id="ARBA00023136"/>
    </source>
</evidence>
<evidence type="ECO:0000256" key="1">
    <source>
        <dbReference type="ARBA" id="ARBA00004434"/>
    </source>
</evidence>
<name>A0A7R9GJR1_9CRUS</name>
<dbReference type="EMBL" id="CAJPEX010006104">
    <property type="protein sequence ID" value="CAG0923935.1"/>
    <property type="molecule type" value="Genomic_DNA"/>
</dbReference>
<evidence type="ECO:0000256" key="13">
    <source>
        <dbReference type="RuleBase" id="RU368118"/>
    </source>
</evidence>
<organism evidence="14">
    <name type="scientific">Notodromas monacha</name>
    <dbReference type="NCBI Taxonomy" id="399045"/>
    <lineage>
        <taxon>Eukaryota</taxon>
        <taxon>Metazoa</taxon>
        <taxon>Ecdysozoa</taxon>
        <taxon>Arthropoda</taxon>
        <taxon>Crustacea</taxon>
        <taxon>Oligostraca</taxon>
        <taxon>Ostracoda</taxon>
        <taxon>Podocopa</taxon>
        <taxon>Podocopida</taxon>
        <taxon>Cypridocopina</taxon>
        <taxon>Cypridoidea</taxon>
        <taxon>Cyprididae</taxon>
        <taxon>Notodromas</taxon>
    </lineage>
</organism>
<keyword evidence="15" id="KW-1185">Reference proteome</keyword>
<keyword evidence="5 13" id="KW-0679">Respiratory chain</keyword>
<dbReference type="PANTHER" id="PTHR12119:SF2">
    <property type="entry name" value="CYTOCHROME B-C1 COMPLEX SUBUNIT 8"/>
    <property type="match status" value="1"/>
</dbReference>
<comment type="similarity">
    <text evidence="2 13">Belongs to the UQCRQ/QCR8 family.</text>
</comment>
<protein>
    <recommendedName>
        <fullName evidence="3 13">Cytochrome b-c1 complex subunit 8</fullName>
    </recommendedName>
    <alternativeName>
        <fullName evidence="13">Complex III subunit 8</fullName>
    </alternativeName>
</protein>
<keyword evidence="4 13" id="KW-0813">Transport</keyword>
<evidence type="ECO:0000256" key="7">
    <source>
        <dbReference type="ARBA" id="ARBA00022792"/>
    </source>
</evidence>
<dbReference type="FunFam" id="1.20.5.210:FF:000001">
    <property type="entry name" value="Cytochrome b-c1 complex subunit 8"/>
    <property type="match status" value="1"/>
</dbReference>
<dbReference type="OrthoDB" id="6683853at2759"/>
<gene>
    <name evidence="14" type="ORF">NMOB1V02_LOCUS11394</name>
</gene>
<dbReference type="GO" id="GO:0005743">
    <property type="term" value="C:mitochondrial inner membrane"/>
    <property type="evidence" value="ECO:0007669"/>
    <property type="project" value="UniProtKB-SubCell"/>
</dbReference>
<evidence type="ECO:0000256" key="12">
    <source>
        <dbReference type="ARBA" id="ARBA00047105"/>
    </source>
</evidence>
<comment type="subcellular location">
    <subcellularLocation>
        <location evidence="1 13">Mitochondrion inner membrane</location>
        <topology evidence="1 13">Single-pass membrane protein</topology>
    </subcellularLocation>
</comment>